<dbReference type="STRING" id="1856405.BFC17_09775"/>
<feature type="transmembrane region" description="Helical" evidence="1">
    <location>
        <begin position="12"/>
        <end position="35"/>
    </location>
</feature>
<protein>
    <recommendedName>
        <fullName evidence="4">FlgO domain-containing protein</fullName>
    </recommendedName>
</protein>
<sequence>MTFFTELKRRNVFKVASVYLVTCWIILQVIAVVAPSLHLPILFSTITTVILAIAFPFVCIFAWAFELTPDGLKRTHEVDVNESIREQTGSKINYILISALLLALGFIAYDKFFLPNFDDSLERSIAVLPFEDMSPDKSQGYFGDGIAEEILNSLARLEKLVVIARTSSFNFKDSNTDIREIGRTLNVNYVLEGSVRKEKDKVRITAQLIEVESGAHVWSQTYDRELDSIFALQDELTFAITQALKLNLLPEQIEYDAGMTMNPEAYELFIEGRALAYQRSSKSLQKSVEVLKQAIEVDEQFYLAKAQLFLAYYMATEYGGIDYTTIDTEQERLFWELQTAPDFALKYLALAHFASREYQPKAYFALSNRAYELAPNDPLIQNVYLLIIYDIEQSIERRYGVLRSNPQSAINHRNLIDLLVVQGRMAEAKGLLNNMEVKFQGMTSLLVSQLLVYFTGEHDFEKSLRLLVNYEGELTGSLRALETTLMIYSDRIDDALTLMQKNITNNATQLDFEWSNALLLLQLRDYGRLTPAQENTLQQMLDDHQQTDLDIQLALLNGNKQLFIEKHKITHPTVESVEKAMLVDPYSSMLYLSILKEQGNKSDLINGLLPIVIQLFGVNCSTNLVFKMSHYCQTFWYLTEQQSADLRFESFTKQLNYLSVYESGIHALLLNSPVYNGVKNHPEFESTIQKFKDGVFKQSNSKLIFEQH</sequence>
<dbReference type="RefSeq" id="WP_070174805.1">
    <property type="nucleotide sequence ID" value="NZ_BMJR01000004.1"/>
</dbReference>
<comment type="caution">
    <text evidence="2">The sequence shown here is derived from an EMBL/GenBank/DDBJ whole genome shotgun (WGS) entry which is preliminary data.</text>
</comment>
<dbReference type="OrthoDB" id="7052061at2"/>
<feature type="transmembrane region" description="Helical" evidence="1">
    <location>
        <begin position="41"/>
        <end position="65"/>
    </location>
</feature>
<dbReference type="AlphaFoldDB" id="A0A1E8FJ52"/>
<feature type="transmembrane region" description="Helical" evidence="1">
    <location>
        <begin position="92"/>
        <end position="109"/>
    </location>
</feature>
<keyword evidence="1" id="KW-0812">Transmembrane</keyword>
<organism evidence="2 3">
    <name type="scientific">Alteromonas lipolytica</name>
    <dbReference type="NCBI Taxonomy" id="1856405"/>
    <lineage>
        <taxon>Bacteria</taxon>
        <taxon>Pseudomonadati</taxon>
        <taxon>Pseudomonadota</taxon>
        <taxon>Gammaproteobacteria</taxon>
        <taxon>Alteromonadales</taxon>
        <taxon>Alteromonadaceae</taxon>
        <taxon>Alteromonas/Salinimonas group</taxon>
        <taxon>Alteromonas</taxon>
    </lineage>
</organism>
<dbReference type="Proteomes" id="UP000176037">
    <property type="component" value="Unassembled WGS sequence"/>
</dbReference>
<keyword evidence="3" id="KW-1185">Reference proteome</keyword>
<evidence type="ECO:0000256" key="1">
    <source>
        <dbReference type="SAM" id="Phobius"/>
    </source>
</evidence>
<dbReference type="EMBL" id="MJIC01000004">
    <property type="protein sequence ID" value="OFI35961.1"/>
    <property type="molecule type" value="Genomic_DNA"/>
</dbReference>
<keyword evidence="1" id="KW-1133">Transmembrane helix</keyword>
<name>A0A1E8FJ52_9ALTE</name>
<proteinExistence type="predicted"/>
<evidence type="ECO:0008006" key="4">
    <source>
        <dbReference type="Google" id="ProtNLM"/>
    </source>
</evidence>
<dbReference type="Gene3D" id="3.40.50.10070">
    <property type="entry name" value="TolB, N-terminal domain"/>
    <property type="match status" value="1"/>
</dbReference>
<evidence type="ECO:0000313" key="2">
    <source>
        <dbReference type="EMBL" id="OFI35961.1"/>
    </source>
</evidence>
<gene>
    <name evidence="2" type="ORF">BFC17_09775</name>
</gene>
<evidence type="ECO:0000313" key="3">
    <source>
        <dbReference type="Proteomes" id="UP000176037"/>
    </source>
</evidence>
<reference evidence="2 3" key="1">
    <citation type="submission" date="2016-09" db="EMBL/GenBank/DDBJ databases">
        <title>Alteromonas lipolytica, a new species isolated from sea water.</title>
        <authorList>
            <person name="Wu Y.-H."/>
            <person name="Cheng H."/>
            <person name="Xu X.-W."/>
        </authorList>
    </citation>
    <scope>NUCLEOTIDE SEQUENCE [LARGE SCALE GENOMIC DNA]</scope>
    <source>
        <strain evidence="2 3">JW12</strain>
    </source>
</reference>
<keyword evidence="1" id="KW-0472">Membrane</keyword>
<accession>A0A1E8FJ52</accession>